<dbReference type="Pfam" id="PF06995">
    <property type="entry name" value="Phage_P2_GpU"/>
    <property type="match status" value="1"/>
</dbReference>
<proteinExistence type="predicted"/>
<sequence length="314" mass="34170">MYFMLGDIALEAIDLTEFSETHAAEFAEHAVLKGKPRLQAMGEKLNELSFAIRLHHKIGGVESRYQALLTAKAEQQALALIWGRGKYKGDYVITQLSSTTLFTDKYGNALCREMNISLKEFVGDMDDGLLGDALNFGSGSLLGSILPSGVVSTLSTVKQAVSRGVELYNQGKRLVNEVQDTMTVIRQFANDPATALGYLPLALRNLDGALGSFGEITGLSNTLSGLSDLLPSAVKFSHKIDDIYTDLQIMKDSFTNASGNDWSNWFTPADNALSAVNDSFDNLAKPVAEMTAWIVLRADDEPDTEKDNDDTDLA</sequence>
<dbReference type="RefSeq" id="WP_317476573.1">
    <property type="nucleotide sequence ID" value="NZ_JARQTW010000002.1"/>
</dbReference>
<dbReference type="AlphaFoldDB" id="A0AAW6Q985"/>
<dbReference type="InterPro" id="IPR009734">
    <property type="entry name" value="Myoviridae_GpU"/>
</dbReference>
<comment type="caution">
    <text evidence="1">The sequence shown here is derived from an EMBL/GenBank/DDBJ whole genome shotgun (WGS) entry which is preliminary data.</text>
</comment>
<name>A0AAW6Q985_9PAST</name>
<dbReference type="Proteomes" id="UP001214976">
    <property type="component" value="Unassembled WGS sequence"/>
</dbReference>
<evidence type="ECO:0000313" key="1">
    <source>
        <dbReference type="EMBL" id="MDG2949301.1"/>
    </source>
</evidence>
<accession>A0AAW6Q985</accession>
<protein>
    <submittedName>
        <fullName evidence="1">Phage tail protein</fullName>
    </submittedName>
</protein>
<evidence type="ECO:0000313" key="2">
    <source>
        <dbReference type="Proteomes" id="UP001214976"/>
    </source>
</evidence>
<reference evidence="1" key="1">
    <citation type="submission" date="2023-03" db="EMBL/GenBank/DDBJ databases">
        <title>Classification of Bisgaard taxon 6 and taxon 10 as Exercitatus varius gen. nov., spec. nov.</title>
        <authorList>
            <person name="Christensen H."/>
        </authorList>
    </citation>
    <scope>NUCLEOTIDE SEQUENCE</scope>
    <source>
        <strain evidence="1">86116</strain>
    </source>
</reference>
<gene>
    <name evidence="1" type="ORF">P7M15_02005</name>
</gene>
<organism evidence="1 2">
    <name type="scientific">Exercitatus varius</name>
    <dbReference type="NCBI Taxonomy" id="67857"/>
    <lineage>
        <taxon>Bacteria</taxon>
        <taxon>Pseudomonadati</taxon>
        <taxon>Pseudomonadota</taxon>
        <taxon>Gammaproteobacteria</taxon>
        <taxon>Pasteurellales</taxon>
        <taxon>Pasteurellaceae</taxon>
        <taxon>Exercitatus</taxon>
    </lineage>
</organism>
<dbReference type="EMBL" id="JARQTW010000002">
    <property type="protein sequence ID" value="MDG2949301.1"/>
    <property type="molecule type" value="Genomic_DNA"/>
</dbReference>